<feature type="domain" description="Protein kinase" evidence="3">
    <location>
        <begin position="126"/>
        <end position="348"/>
    </location>
</feature>
<keyword evidence="1" id="KW-0547">Nucleotide-binding</keyword>
<evidence type="ECO:0000259" key="3">
    <source>
        <dbReference type="PROSITE" id="PS50011"/>
    </source>
</evidence>
<dbReference type="SUPFAM" id="SSF56112">
    <property type="entry name" value="Protein kinase-like (PK-like)"/>
    <property type="match status" value="1"/>
</dbReference>
<protein>
    <recommendedName>
        <fullName evidence="3">Protein kinase domain-containing protein</fullName>
    </recommendedName>
</protein>
<dbReference type="Gene3D" id="1.10.510.10">
    <property type="entry name" value="Transferase(Phosphotransferase) domain 1"/>
    <property type="match status" value="1"/>
</dbReference>
<evidence type="ECO:0000313" key="4">
    <source>
        <dbReference type="EMBL" id="WOG99016.1"/>
    </source>
</evidence>
<evidence type="ECO:0000313" key="5">
    <source>
        <dbReference type="Proteomes" id="UP000077755"/>
    </source>
</evidence>
<dbReference type="InterPro" id="IPR001245">
    <property type="entry name" value="Ser-Thr/Tyr_kinase_cat_dom"/>
</dbReference>
<dbReference type="PROSITE" id="PS50011">
    <property type="entry name" value="PROTEIN_KINASE_DOM"/>
    <property type="match status" value="1"/>
</dbReference>
<gene>
    <name evidence="4" type="ORF">DCAR_0418362</name>
</gene>
<dbReference type="GO" id="GO:0004672">
    <property type="term" value="F:protein kinase activity"/>
    <property type="evidence" value="ECO:0007669"/>
    <property type="project" value="InterPro"/>
</dbReference>
<reference evidence="4" key="2">
    <citation type="submission" date="2022-03" db="EMBL/GenBank/DDBJ databases">
        <title>Draft title - Genomic analysis of global carrot germplasm unveils the trajectory of domestication and the origin of high carotenoid orange carrot.</title>
        <authorList>
            <person name="Iorizzo M."/>
            <person name="Ellison S."/>
            <person name="Senalik D."/>
            <person name="Macko-Podgorni A."/>
            <person name="Grzebelus D."/>
            <person name="Bostan H."/>
            <person name="Rolling W."/>
            <person name="Curaba J."/>
            <person name="Simon P."/>
        </authorList>
    </citation>
    <scope>NUCLEOTIDE SEQUENCE</scope>
    <source>
        <tissue evidence="4">Leaf</tissue>
    </source>
</reference>
<dbReference type="Pfam" id="PF07714">
    <property type="entry name" value="PK_Tyr_Ser-Thr"/>
    <property type="match status" value="1"/>
</dbReference>
<reference evidence="4" key="1">
    <citation type="journal article" date="2016" name="Nat. Genet.">
        <title>A high-quality carrot genome assembly provides new insights into carotenoid accumulation and asterid genome evolution.</title>
        <authorList>
            <person name="Iorizzo M."/>
            <person name="Ellison S."/>
            <person name="Senalik D."/>
            <person name="Zeng P."/>
            <person name="Satapoomin P."/>
            <person name="Huang J."/>
            <person name="Bowman M."/>
            <person name="Iovene M."/>
            <person name="Sanseverino W."/>
            <person name="Cavagnaro P."/>
            <person name="Yildiz M."/>
            <person name="Macko-Podgorni A."/>
            <person name="Moranska E."/>
            <person name="Grzebelus E."/>
            <person name="Grzebelus D."/>
            <person name="Ashrafi H."/>
            <person name="Zheng Z."/>
            <person name="Cheng S."/>
            <person name="Spooner D."/>
            <person name="Van Deynze A."/>
            <person name="Simon P."/>
        </authorList>
    </citation>
    <scope>NUCLEOTIDE SEQUENCE</scope>
    <source>
        <tissue evidence="4">Leaf</tissue>
    </source>
</reference>
<dbReference type="PANTHER" id="PTHR46008:SF62">
    <property type="entry name" value="PROTEIN KINASE DOMAIN-CONTAINING PROTEIN"/>
    <property type="match status" value="1"/>
</dbReference>
<dbReference type="EMBL" id="CP093346">
    <property type="protein sequence ID" value="WOG99016.1"/>
    <property type="molecule type" value="Genomic_DNA"/>
</dbReference>
<name>A0AAF1B060_DAUCS</name>
<keyword evidence="2" id="KW-0067">ATP-binding</keyword>
<accession>A0AAF1B060</accession>
<dbReference type="InterPro" id="IPR000719">
    <property type="entry name" value="Prot_kinase_dom"/>
</dbReference>
<dbReference type="AlphaFoldDB" id="A0AAF1B060"/>
<organism evidence="4 5">
    <name type="scientific">Daucus carota subsp. sativus</name>
    <name type="common">Carrot</name>
    <dbReference type="NCBI Taxonomy" id="79200"/>
    <lineage>
        <taxon>Eukaryota</taxon>
        <taxon>Viridiplantae</taxon>
        <taxon>Streptophyta</taxon>
        <taxon>Embryophyta</taxon>
        <taxon>Tracheophyta</taxon>
        <taxon>Spermatophyta</taxon>
        <taxon>Magnoliopsida</taxon>
        <taxon>eudicotyledons</taxon>
        <taxon>Gunneridae</taxon>
        <taxon>Pentapetalae</taxon>
        <taxon>asterids</taxon>
        <taxon>campanulids</taxon>
        <taxon>Apiales</taxon>
        <taxon>Apiaceae</taxon>
        <taxon>Apioideae</taxon>
        <taxon>Scandiceae</taxon>
        <taxon>Daucinae</taxon>
        <taxon>Daucus</taxon>
        <taxon>Daucus sect. Daucus</taxon>
    </lineage>
</organism>
<dbReference type="Gene3D" id="3.30.200.20">
    <property type="entry name" value="Phosphorylase Kinase, domain 1"/>
    <property type="match status" value="1"/>
</dbReference>
<evidence type="ECO:0000256" key="2">
    <source>
        <dbReference type="ARBA" id="ARBA00022840"/>
    </source>
</evidence>
<sequence>MFLGIYTKNDCRSTGLYFNLQIIIKCRYSFNYILGFLKIVLNGMAGFRSSCHEGVARGEKRRHSLLTFNSQIRFVVMIILCRKCEIFTRPSTLLGGKRRNCKLFETNGISIHGYPYKIIEKATQSFSGKHRLGTGAYGTVYAGRLNNAELTTLSKSGMRSNSGIQVNHPNLGDNLGCSIQRGEQILVYEYMPNGMFQHLHGDQGSSGLLCQIRLTIASKTARAIAYLHSVVNPPLYYRDIKSSDILLGMTRSSHISTAPKGTKGCLDPHDVYSFGVVPVDILTVLKAVDSTQEQNEVNLASLAIDQIGTGSLVEIIDPLTLQDIDDFTVSSLQKVAELAFTCLAFIVT</sequence>
<keyword evidence="5" id="KW-1185">Reference proteome</keyword>
<dbReference type="GO" id="GO:0005524">
    <property type="term" value="F:ATP binding"/>
    <property type="evidence" value="ECO:0007669"/>
    <property type="project" value="UniProtKB-KW"/>
</dbReference>
<evidence type="ECO:0000256" key="1">
    <source>
        <dbReference type="ARBA" id="ARBA00022741"/>
    </source>
</evidence>
<proteinExistence type="predicted"/>
<dbReference type="PANTHER" id="PTHR46008">
    <property type="entry name" value="LEAF RUST 10 DISEASE-RESISTANCE LOCUS RECEPTOR-LIKE PROTEIN KINASE-LIKE 1.4"/>
    <property type="match status" value="1"/>
</dbReference>
<dbReference type="InterPro" id="IPR011009">
    <property type="entry name" value="Kinase-like_dom_sf"/>
</dbReference>
<dbReference type="SMART" id="SM00220">
    <property type="entry name" value="S_TKc"/>
    <property type="match status" value="1"/>
</dbReference>
<dbReference type="Proteomes" id="UP000077755">
    <property type="component" value="Chromosome 4"/>
</dbReference>